<evidence type="ECO:0000256" key="10">
    <source>
        <dbReference type="PIRSR" id="PIRSR000077-4"/>
    </source>
</evidence>
<keyword evidence="6 10" id="KW-0676">Redox-active center</keyword>
<dbReference type="RefSeq" id="WP_025088019.1">
    <property type="nucleotide sequence ID" value="NZ_AZFT01000048.1"/>
</dbReference>
<gene>
    <name evidence="12" type="ORF">FC32_GL000218</name>
</gene>
<evidence type="ECO:0000313" key="12">
    <source>
        <dbReference type="EMBL" id="KRL84739.1"/>
    </source>
</evidence>
<protein>
    <recommendedName>
        <fullName evidence="2 7">Thioredoxin</fullName>
    </recommendedName>
</protein>
<feature type="disulfide bond" description="Redox-active" evidence="10">
    <location>
        <begin position="28"/>
        <end position="31"/>
    </location>
</feature>
<dbReference type="PRINTS" id="PR00421">
    <property type="entry name" value="THIOREDOXIN"/>
</dbReference>
<dbReference type="SUPFAM" id="SSF52833">
    <property type="entry name" value="Thioredoxin-like"/>
    <property type="match status" value="1"/>
</dbReference>
<dbReference type="GO" id="GO:0015035">
    <property type="term" value="F:protein-disulfide reductase activity"/>
    <property type="evidence" value="ECO:0007669"/>
    <property type="project" value="UniProtKB-UniRule"/>
</dbReference>
<dbReference type="PROSITE" id="PS00194">
    <property type="entry name" value="THIOREDOXIN_1"/>
    <property type="match status" value="1"/>
</dbReference>
<evidence type="ECO:0000256" key="1">
    <source>
        <dbReference type="ARBA" id="ARBA00008987"/>
    </source>
</evidence>
<dbReference type="FunFam" id="3.40.30.10:FF:000001">
    <property type="entry name" value="Thioredoxin"/>
    <property type="match status" value="1"/>
</dbReference>
<evidence type="ECO:0000256" key="7">
    <source>
        <dbReference type="NCBIfam" id="TIGR01068"/>
    </source>
</evidence>
<feature type="site" description="Contributes to redox potential value" evidence="9">
    <location>
        <position position="30"/>
    </location>
</feature>
<dbReference type="eggNOG" id="COG3118">
    <property type="taxonomic scope" value="Bacteria"/>
</dbReference>
<keyword evidence="5 10" id="KW-1015">Disulfide bond</keyword>
<feature type="site" description="Deprotonates C-terminal active site Cys" evidence="9">
    <location>
        <position position="22"/>
    </location>
</feature>
<dbReference type="Gene3D" id="3.40.30.10">
    <property type="entry name" value="Glutaredoxin"/>
    <property type="match status" value="1"/>
</dbReference>
<keyword evidence="3" id="KW-0813">Transport</keyword>
<proteinExistence type="inferred from homology"/>
<evidence type="ECO:0000256" key="4">
    <source>
        <dbReference type="ARBA" id="ARBA00022982"/>
    </source>
</evidence>
<dbReference type="AlphaFoldDB" id="A0A0R1U0M7"/>
<organism evidence="12 13">
    <name type="scientific">Ligilactobacillus apodemi DSM 16634 = JCM 16172</name>
    <dbReference type="NCBI Taxonomy" id="1423724"/>
    <lineage>
        <taxon>Bacteria</taxon>
        <taxon>Bacillati</taxon>
        <taxon>Bacillota</taxon>
        <taxon>Bacilli</taxon>
        <taxon>Lactobacillales</taxon>
        <taxon>Lactobacillaceae</taxon>
        <taxon>Ligilactobacillus</taxon>
    </lineage>
</organism>
<evidence type="ECO:0000313" key="13">
    <source>
        <dbReference type="Proteomes" id="UP000051324"/>
    </source>
</evidence>
<evidence type="ECO:0000256" key="6">
    <source>
        <dbReference type="ARBA" id="ARBA00023284"/>
    </source>
</evidence>
<feature type="active site" description="Nucleophile" evidence="9">
    <location>
        <position position="28"/>
    </location>
</feature>
<dbReference type="PIRSF" id="PIRSF000077">
    <property type="entry name" value="Thioredoxin"/>
    <property type="match status" value="1"/>
</dbReference>
<sequence length="104" mass="11622">MVKEFTDKNFASATAEGVVLIDFWATWCGPCRMQGPIIEQLAQEMGDQVTFGKLDVDENPKTAQEFQIMSIPTLMIKKDGQVVETLVGVHMKEQLKEALAKYLA</sequence>
<dbReference type="OrthoDB" id="9790390at2"/>
<comment type="similarity">
    <text evidence="1 8">Belongs to the thioredoxin family.</text>
</comment>
<dbReference type="GO" id="GO:0005829">
    <property type="term" value="C:cytosol"/>
    <property type="evidence" value="ECO:0007669"/>
    <property type="project" value="TreeGrafter"/>
</dbReference>
<dbReference type="STRING" id="1423724.FC32_GL000218"/>
<dbReference type="PANTHER" id="PTHR45663:SF11">
    <property type="entry name" value="GEO12009P1"/>
    <property type="match status" value="1"/>
</dbReference>
<accession>A0A0R1U0M7</accession>
<dbReference type="InterPro" id="IPR036249">
    <property type="entry name" value="Thioredoxin-like_sf"/>
</dbReference>
<feature type="site" description="Contributes to redox potential value" evidence="9">
    <location>
        <position position="29"/>
    </location>
</feature>
<keyword evidence="4" id="KW-0249">Electron transport</keyword>
<dbReference type="InterPro" id="IPR017937">
    <property type="entry name" value="Thioredoxin_CS"/>
</dbReference>
<dbReference type="PATRIC" id="fig|1423724.4.peg.232"/>
<feature type="domain" description="Thioredoxin" evidence="11">
    <location>
        <begin position="1"/>
        <end position="104"/>
    </location>
</feature>
<evidence type="ECO:0000256" key="8">
    <source>
        <dbReference type="PIRNR" id="PIRNR000077"/>
    </source>
</evidence>
<name>A0A0R1U0M7_9LACO</name>
<dbReference type="PROSITE" id="PS51352">
    <property type="entry name" value="THIOREDOXIN_2"/>
    <property type="match status" value="1"/>
</dbReference>
<dbReference type="GO" id="GO:0045454">
    <property type="term" value="P:cell redox homeostasis"/>
    <property type="evidence" value="ECO:0007669"/>
    <property type="project" value="TreeGrafter"/>
</dbReference>
<dbReference type="CDD" id="cd02947">
    <property type="entry name" value="TRX_family"/>
    <property type="match status" value="1"/>
</dbReference>
<keyword evidence="13" id="KW-1185">Reference proteome</keyword>
<dbReference type="Pfam" id="PF00085">
    <property type="entry name" value="Thioredoxin"/>
    <property type="match status" value="1"/>
</dbReference>
<evidence type="ECO:0000256" key="9">
    <source>
        <dbReference type="PIRSR" id="PIRSR000077-1"/>
    </source>
</evidence>
<evidence type="ECO:0000259" key="11">
    <source>
        <dbReference type="PROSITE" id="PS51352"/>
    </source>
</evidence>
<dbReference type="GO" id="GO:0016853">
    <property type="term" value="F:isomerase activity"/>
    <property type="evidence" value="ECO:0007669"/>
    <property type="project" value="UniProtKB-KW"/>
</dbReference>
<evidence type="ECO:0000256" key="2">
    <source>
        <dbReference type="ARBA" id="ARBA00020570"/>
    </source>
</evidence>
<dbReference type="Proteomes" id="UP000051324">
    <property type="component" value="Unassembled WGS sequence"/>
</dbReference>
<dbReference type="EMBL" id="AZFT01000048">
    <property type="protein sequence ID" value="KRL84739.1"/>
    <property type="molecule type" value="Genomic_DNA"/>
</dbReference>
<keyword evidence="12" id="KW-0413">Isomerase</keyword>
<reference evidence="12 13" key="1">
    <citation type="journal article" date="2015" name="Genome Announc.">
        <title>Expanding the biotechnology potential of lactobacilli through comparative genomics of 213 strains and associated genera.</title>
        <authorList>
            <person name="Sun Z."/>
            <person name="Harris H.M."/>
            <person name="McCann A."/>
            <person name="Guo C."/>
            <person name="Argimon S."/>
            <person name="Zhang W."/>
            <person name="Yang X."/>
            <person name="Jeffery I.B."/>
            <person name="Cooney J.C."/>
            <person name="Kagawa T.F."/>
            <person name="Liu W."/>
            <person name="Song Y."/>
            <person name="Salvetti E."/>
            <person name="Wrobel A."/>
            <person name="Rasinkangas P."/>
            <person name="Parkhill J."/>
            <person name="Rea M.C."/>
            <person name="O'Sullivan O."/>
            <person name="Ritari J."/>
            <person name="Douillard F.P."/>
            <person name="Paul Ross R."/>
            <person name="Yang R."/>
            <person name="Briner A.E."/>
            <person name="Felis G.E."/>
            <person name="de Vos W.M."/>
            <person name="Barrangou R."/>
            <person name="Klaenhammer T.R."/>
            <person name="Caufield P.W."/>
            <person name="Cui Y."/>
            <person name="Zhang H."/>
            <person name="O'Toole P.W."/>
        </authorList>
    </citation>
    <scope>NUCLEOTIDE SEQUENCE [LARGE SCALE GENOMIC DNA]</scope>
    <source>
        <strain evidence="12 13">DSM 16634</strain>
    </source>
</reference>
<evidence type="ECO:0000256" key="3">
    <source>
        <dbReference type="ARBA" id="ARBA00022448"/>
    </source>
</evidence>
<dbReference type="InterPro" id="IPR013766">
    <property type="entry name" value="Thioredoxin_domain"/>
</dbReference>
<feature type="active site" description="Nucleophile" evidence="9">
    <location>
        <position position="31"/>
    </location>
</feature>
<dbReference type="InterPro" id="IPR005746">
    <property type="entry name" value="Thioredoxin"/>
</dbReference>
<evidence type="ECO:0000256" key="5">
    <source>
        <dbReference type="ARBA" id="ARBA00023157"/>
    </source>
</evidence>
<dbReference type="PANTHER" id="PTHR45663">
    <property type="entry name" value="GEO12009P1"/>
    <property type="match status" value="1"/>
</dbReference>
<comment type="caution">
    <text evidence="12">The sequence shown here is derived from an EMBL/GenBank/DDBJ whole genome shotgun (WGS) entry which is preliminary data.</text>
</comment>
<dbReference type="NCBIfam" id="TIGR01068">
    <property type="entry name" value="thioredoxin"/>
    <property type="match status" value="1"/>
</dbReference>